<name>A0A8J4GHY3_9CHLO</name>
<dbReference type="SUPFAM" id="SSF54236">
    <property type="entry name" value="Ubiquitin-like"/>
    <property type="match status" value="1"/>
</dbReference>
<reference evidence="5" key="1">
    <citation type="journal article" date="2021" name="Proc. Natl. Acad. Sci. U.S.A.">
        <title>Three genomes in the algal genus Volvox reveal the fate of a haploid sex-determining region after a transition to homothallism.</title>
        <authorList>
            <person name="Yamamoto K."/>
            <person name="Hamaji T."/>
            <person name="Kawai-Toyooka H."/>
            <person name="Matsuzaki R."/>
            <person name="Takahashi F."/>
            <person name="Nishimura Y."/>
            <person name="Kawachi M."/>
            <person name="Noguchi H."/>
            <person name="Minakuchi Y."/>
            <person name="Umen J.G."/>
            <person name="Toyoda A."/>
            <person name="Nozaki H."/>
        </authorList>
    </citation>
    <scope>NUCLEOTIDE SEQUENCE</scope>
    <source>
        <strain evidence="5">NIES-3785</strain>
        <strain evidence="4">NIES-3786</strain>
    </source>
</reference>
<keyword evidence="2" id="KW-1133">Transmembrane helix</keyword>
<proteinExistence type="predicted"/>
<keyword evidence="7" id="KW-1185">Reference proteome</keyword>
<evidence type="ECO:0000313" key="5">
    <source>
        <dbReference type="EMBL" id="GIM07202.1"/>
    </source>
</evidence>
<dbReference type="PROSITE" id="PS50053">
    <property type="entry name" value="UBIQUITIN_2"/>
    <property type="match status" value="1"/>
</dbReference>
<dbReference type="InterPro" id="IPR000626">
    <property type="entry name" value="Ubiquitin-like_dom"/>
</dbReference>
<evidence type="ECO:0000256" key="1">
    <source>
        <dbReference type="SAM" id="MobiDB-lite"/>
    </source>
</evidence>
<dbReference type="InterPro" id="IPR029071">
    <property type="entry name" value="Ubiquitin-like_domsf"/>
</dbReference>
<gene>
    <name evidence="4" type="ORF">Vretifemale_12059</name>
    <name evidence="5" type="ORF">Vretimale_11288</name>
</gene>
<organism evidence="5 6">
    <name type="scientific">Volvox reticuliferus</name>
    <dbReference type="NCBI Taxonomy" id="1737510"/>
    <lineage>
        <taxon>Eukaryota</taxon>
        <taxon>Viridiplantae</taxon>
        <taxon>Chlorophyta</taxon>
        <taxon>core chlorophytes</taxon>
        <taxon>Chlorophyceae</taxon>
        <taxon>CS clade</taxon>
        <taxon>Chlamydomonadales</taxon>
        <taxon>Volvocaceae</taxon>
        <taxon>Volvox</taxon>
    </lineage>
</organism>
<evidence type="ECO:0000259" key="3">
    <source>
        <dbReference type="PROSITE" id="PS50053"/>
    </source>
</evidence>
<sequence length="459" mass="47398">MSQQYPVDLLVDATVTGTTYRKLFNYDITNISDLRGLKLRVLEDLKEAGAPVETQTSEVVLRNYMLTDYERTLFNSAGAKTCALSDKDSWSAGPGNCCRLLAAVSSPQIPIGPADESRHAMLAVASCQFYDRSLGGGSVLPLEARVKPLAPPGHNASEGTTPAAQPSKPDDASTAVGSSSAPAPGGSTSTESEAFDITVRDFRGRCHMVRVCGATSVSRLKTGIAAALGCSVVSHWRLMYGGRPLDDGLDLADYSISAGALVEVQMTSQQHQQQIRGKAGGISSLMTSDGSKDAATGGSTAKATGAAAAAAAHSGAVWGNPVAKGAAPSQMAVQVLLPSGHFVQVPRNVVDDTSQFLCRILEAEKLLLLKSAPESLMAAAANDASLAPPLSGTSQGLVPGGAPPTRSASRTIHRSLLCYDGCGVDTRPRGGQLKGVVLGQKLLAILLAAAAVVMAMVVL</sequence>
<accession>A0A8J4GHY3</accession>
<evidence type="ECO:0000313" key="7">
    <source>
        <dbReference type="Proteomes" id="UP000747110"/>
    </source>
</evidence>
<dbReference type="EMBL" id="BNCP01000026">
    <property type="protein sequence ID" value="GIL83197.1"/>
    <property type="molecule type" value="Genomic_DNA"/>
</dbReference>
<feature type="region of interest" description="Disordered" evidence="1">
    <location>
        <begin position="147"/>
        <end position="192"/>
    </location>
</feature>
<dbReference type="OrthoDB" id="3881at2759"/>
<feature type="compositionally biased region" description="Low complexity" evidence="1">
    <location>
        <begin position="172"/>
        <end position="190"/>
    </location>
</feature>
<dbReference type="SMART" id="SM00213">
    <property type="entry name" value="UBQ"/>
    <property type="match status" value="1"/>
</dbReference>
<comment type="caution">
    <text evidence="5">The sequence shown here is derived from an EMBL/GenBank/DDBJ whole genome shotgun (WGS) entry which is preliminary data.</text>
</comment>
<dbReference type="Pfam" id="PF00240">
    <property type="entry name" value="ubiquitin"/>
    <property type="match status" value="1"/>
</dbReference>
<keyword evidence="2" id="KW-0812">Transmembrane</keyword>
<feature type="region of interest" description="Disordered" evidence="1">
    <location>
        <begin position="277"/>
        <end position="299"/>
    </location>
</feature>
<evidence type="ECO:0000256" key="2">
    <source>
        <dbReference type="SAM" id="Phobius"/>
    </source>
</evidence>
<evidence type="ECO:0000313" key="4">
    <source>
        <dbReference type="EMBL" id="GIL83197.1"/>
    </source>
</evidence>
<dbReference type="EMBL" id="BNCQ01000023">
    <property type="protein sequence ID" value="GIM07202.1"/>
    <property type="molecule type" value="Genomic_DNA"/>
</dbReference>
<feature type="transmembrane region" description="Helical" evidence="2">
    <location>
        <begin position="442"/>
        <end position="458"/>
    </location>
</feature>
<protein>
    <recommendedName>
        <fullName evidence="3">Ubiquitin-like domain-containing protein</fullName>
    </recommendedName>
</protein>
<keyword evidence="2" id="KW-0472">Membrane</keyword>
<dbReference type="Gene3D" id="3.10.20.90">
    <property type="entry name" value="Phosphatidylinositol 3-kinase Catalytic Subunit, Chain A, domain 1"/>
    <property type="match status" value="1"/>
</dbReference>
<dbReference type="Proteomes" id="UP000747110">
    <property type="component" value="Unassembled WGS sequence"/>
</dbReference>
<dbReference type="Proteomes" id="UP000722791">
    <property type="component" value="Unassembled WGS sequence"/>
</dbReference>
<dbReference type="CDD" id="cd17039">
    <property type="entry name" value="Ubl_ubiquitin_like"/>
    <property type="match status" value="1"/>
</dbReference>
<dbReference type="AlphaFoldDB" id="A0A8J4GHY3"/>
<evidence type="ECO:0000313" key="6">
    <source>
        <dbReference type="Proteomes" id="UP000722791"/>
    </source>
</evidence>
<feature type="domain" description="Ubiquitin-like" evidence="3">
    <location>
        <begin position="195"/>
        <end position="267"/>
    </location>
</feature>